<name>A0A8H5G8K8_9AGAR</name>
<evidence type="ECO:0000313" key="3">
    <source>
        <dbReference type="EMBL" id="KAF5360359.1"/>
    </source>
</evidence>
<keyword evidence="4" id="KW-1185">Reference proteome</keyword>
<accession>A0A8H5G8K8</accession>
<dbReference type="Pfam" id="PF07065">
    <property type="entry name" value="D123"/>
    <property type="match status" value="1"/>
</dbReference>
<organism evidence="3 4">
    <name type="scientific">Leucocoprinus leucothites</name>
    <dbReference type="NCBI Taxonomy" id="201217"/>
    <lineage>
        <taxon>Eukaryota</taxon>
        <taxon>Fungi</taxon>
        <taxon>Dikarya</taxon>
        <taxon>Basidiomycota</taxon>
        <taxon>Agaricomycotina</taxon>
        <taxon>Agaricomycetes</taxon>
        <taxon>Agaricomycetidae</taxon>
        <taxon>Agaricales</taxon>
        <taxon>Agaricineae</taxon>
        <taxon>Agaricaceae</taxon>
        <taxon>Leucocoprinus</taxon>
    </lineage>
</organism>
<proteinExistence type="inferred from homology"/>
<feature type="region of interest" description="Disordered" evidence="2">
    <location>
        <begin position="352"/>
        <end position="378"/>
    </location>
</feature>
<evidence type="ECO:0000256" key="1">
    <source>
        <dbReference type="ARBA" id="ARBA00011047"/>
    </source>
</evidence>
<dbReference type="AlphaFoldDB" id="A0A8H5G8K8"/>
<comment type="similarity">
    <text evidence="1">Belongs to the CDC123 family.</text>
</comment>
<sequence length="378" mass="43367">MEENSAWFPTQTRSYILSFQFSQWYPRFVKQTIKSTIIRPVPAGFQEYLTSDGIFVPEGAENHPPDGLTFAHSSDEESDEGGETQISYSDANSDFRVKHWTFPDLDSRIRQCVEEYEGVFPKLNFSSPKDAYWVLFNANPLRCTSPSDVYILLKSSDFATHDTDAANVFSGCVDPQPGEDSHYELELVLRKWYSIERNREVRCFVRHRRLIGISQRDLNHYEFLTEESTRQKIIDSVTKFWDTEIKDNWPGNDYVFDFLLTRDLSRGHIIDFNPYSPRTDPLLFSYKELHCLSEDPTPEIEFRVIPSPDHPAAASNIPVFQHNMVPLEALTLSSGKTVDEFAEALKEQIQECMQNGASSSESEDEGSDVTPNGICHSR</sequence>
<evidence type="ECO:0000313" key="4">
    <source>
        <dbReference type="Proteomes" id="UP000559027"/>
    </source>
</evidence>
<dbReference type="GO" id="GO:0005737">
    <property type="term" value="C:cytoplasm"/>
    <property type="evidence" value="ECO:0007669"/>
    <property type="project" value="TreeGrafter"/>
</dbReference>
<dbReference type="Proteomes" id="UP000559027">
    <property type="component" value="Unassembled WGS sequence"/>
</dbReference>
<evidence type="ECO:0008006" key="5">
    <source>
        <dbReference type="Google" id="ProtNLM"/>
    </source>
</evidence>
<dbReference type="PANTHER" id="PTHR15323">
    <property type="entry name" value="D123 PROTEIN"/>
    <property type="match status" value="1"/>
</dbReference>
<comment type="caution">
    <text evidence="3">The sequence shown here is derived from an EMBL/GenBank/DDBJ whole genome shotgun (WGS) entry which is preliminary data.</text>
</comment>
<dbReference type="InterPro" id="IPR009772">
    <property type="entry name" value="CDC123"/>
</dbReference>
<dbReference type="EMBL" id="JAACJO010000003">
    <property type="protein sequence ID" value="KAF5360359.1"/>
    <property type="molecule type" value="Genomic_DNA"/>
</dbReference>
<dbReference type="OrthoDB" id="360540at2759"/>
<protein>
    <recommendedName>
        <fullName evidence="5">Cell division cycle protein 123</fullName>
    </recommendedName>
</protein>
<dbReference type="PANTHER" id="PTHR15323:SF6">
    <property type="entry name" value="CELL DIVISION CYCLE PROTEIN 123 HOMOLOG"/>
    <property type="match status" value="1"/>
</dbReference>
<evidence type="ECO:0000256" key="2">
    <source>
        <dbReference type="SAM" id="MobiDB-lite"/>
    </source>
</evidence>
<feature type="region of interest" description="Disordered" evidence="2">
    <location>
        <begin position="65"/>
        <end position="88"/>
    </location>
</feature>
<gene>
    <name evidence="3" type="ORF">D9756_004749</name>
</gene>
<reference evidence="3 4" key="1">
    <citation type="journal article" date="2020" name="ISME J.">
        <title>Uncovering the hidden diversity of litter-decomposition mechanisms in mushroom-forming fungi.</title>
        <authorList>
            <person name="Floudas D."/>
            <person name="Bentzer J."/>
            <person name="Ahren D."/>
            <person name="Johansson T."/>
            <person name="Persson P."/>
            <person name="Tunlid A."/>
        </authorList>
    </citation>
    <scope>NUCLEOTIDE SEQUENCE [LARGE SCALE GENOMIC DNA]</scope>
    <source>
        <strain evidence="3 4">CBS 146.42</strain>
    </source>
</reference>